<dbReference type="CDD" id="cd00093">
    <property type="entry name" value="HTH_XRE"/>
    <property type="match status" value="1"/>
</dbReference>
<evidence type="ECO:0000259" key="1">
    <source>
        <dbReference type="PROSITE" id="PS50943"/>
    </source>
</evidence>
<evidence type="ECO:0000313" key="3">
    <source>
        <dbReference type="Proteomes" id="UP001501747"/>
    </source>
</evidence>
<dbReference type="Gene3D" id="1.10.260.40">
    <property type="entry name" value="lambda repressor-like DNA-binding domains"/>
    <property type="match status" value="1"/>
</dbReference>
<gene>
    <name evidence="2" type="ORF">GCM10022247_37560</name>
</gene>
<dbReference type="InterPro" id="IPR001387">
    <property type="entry name" value="Cro/C1-type_HTH"/>
</dbReference>
<dbReference type="Proteomes" id="UP001501747">
    <property type="component" value="Unassembled WGS sequence"/>
</dbReference>
<reference evidence="3" key="1">
    <citation type="journal article" date="2019" name="Int. J. Syst. Evol. Microbiol.">
        <title>The Global Catalogue of Microorganisms (GCM) 10K type strain sequencing project: providing services to taxonomists for standard genome sequencing and annotation.</title>
        <authorList>
            <consortium name="The Broad Institute Genomics Platform"/>
            <consortium name="The Broad Institute Genome Sequencing Center for Infectious Disease"/>
            <person name="Wu L."/>
            <person name="Ma J."/>
        </authorList>
    </citation>
    <scope>NUCLEOTIDE SEQUENCE [LARGE SCALE GENOMIC DNA]</scope>
    <source>
        <strain evidence="3">JCM 17342</strain>
    </source>
</reference>
<keyword evidence="3" id="KW-1185">Reference proteome</keyword>
<sequence>MSDRLLLRTRCTGETPHHVRTARDAGQPLIPCASSPDQAALEGALLSAIHRLSARSCEPVVRQVRVAPDRVRLQVAQHAIPGLLADLLPRTTPRNTVNGLPGLRPRPGRDRLDLHWLGPDGRPRAEVTLGGVTRERWTGMAAALVSRSADPSRLAWRAATTLHEAEIGLASTPVPDFDHVLSGLLRRALLWRESSIVDSALADDLFRLRWKGGASAADIAEVLQRSVAAIPGLVVVRAEVSGDTHALHLAQGWEDPGWAWVEIAHEVPPHELPAELWEQSEMRNALTACNISLVFRILRRQGVPHRTMARLTGCSQSEVSEILKGRRVMSDDLLIRIAHGLGVPHRYLRLHLPRQFRYVQEHWS</sequence>
<dbReference type="SUPFAM" id="SSF47413">
    <property type="entry name" value="lambda repressor-like DNA-binding domains"/>
    <property type="match status" value="1"/>
</dbReference>
<name>A0ABP7SHG1_9PSEU</name>
<proteinExistence type="predicted"/>
<evidence type="ECO:0000313" key="2">
    <source>
        <dbReference type="EMBL" id="GAA4011606.1"/>
    </source>
</evidence>
<dbReference type="EMBL" id="BAABAL010000013">
    <property type="protein sequence ID" value="GAA4011606.1"/>
    <property type="molecule type" value="Genomic_DNA"/>
</dbReference>
<comment type="caution">
    <text evidence="2">The sequence shown here is derived from an EMBL/GenBank/DDBJ whole genome shotgun (WGS) entry which is preliminary data.</text>
</comment>
<dbReference type="Pfam" id="PF13560">
    <property type="entry name" value="HTH_31"/>
    <property type="match status" value="1"/>
</dbReference>
<dbReference type="PROSITE" id="PS50943">
    <property type="entry name" value="HTH_CROC1"/>
    <property type="match status" value="1"/>
</dbReference>
<feature type="domain" description="HTH cro/C1-type" evidence="1">
    <location>
        <begin position="308"/>
        <end position="348"/>
    </location>
</feature>
<accession>A0ABP7SHG1</accession>
<dbReference type="RefSeq" id="WP_344876486.1">
    <property type="nucleotide sequence ID" value="NZ_BAABAL010000013.1"/>
</dbReference>
<organism evidence="2 3">
    <name type="scientific">Allokutzneria multivorans</name>
    <dbReference type="NCBI Taxonomy" id="1142134"/>
    <lineage>
        <taxon>Bacteria</taxon>
        <taxon>Bacillati</taxon>
        <taxon>Actinomycetota</taxon>
        <taxon>Actinomycetes</taxon>
        <taxon>Pseudonocardiales</taxon>
        <taxon>Pseudonocardiaceae</taxon>
        <taxon>Allokutzneria</taxon>
    </lineage>
</organism>
<dbReference type="InterPro" id="IPR010982">
    <property type="entry name" value="Lambda_DNA-bd_dom_sf"/>
</dbReference>
<protein>
    <recommendedName>
        <fullName evidence="1">HTH cro/C1-type domain-containing protein</fullName>
    </recommendedName>
</protein>
<dbReference type="SMART" id="SM00530">
    <property type="entry name" value="HTH_XRE"/>
    <property type="match status" value="1"/>
</dbReference>